<evidence type="ECO:0000313" key="2">
    <source>
        <dbReference type="EMBL" id="MEN9062549.1"/>
    </source>
</evidence>
<gene>
    <name evidence="2" type="ORF">ABFB10_17725</name>
</gene>
<proteinExistence type="predicted"/>
<dbReference type="AlphaFoldDB" id="A0AAW9SEW7"/>
<keyword evidence="1" id="KW-0812">Transmembrane</keyword>
<sequence>MTPFSGDPDLLLTFLAFKRFVFLEVLAVLALLRVILGPGLARWPALVAFGLSVAGVATTFAPALGLTGTAGYAQAARAMAEGGGMAALLVPATLYAISAISPRARWRWMDAVFALLLAVLLGLWWWTS</sequence>
<dbReference type="EMBL" id="JBDNCH010000002">
    <property type="protein sequence ID" value="MEN9062549.1"/>
    <property type="molecule type" value="Genomic_DNA"/>
</dbReference>
<comment type="caution">
    <text evidence="2">The sequence shown here is derived from an EMBL/GenBank/DDBJ whole genome shotgun (WGS) entry which is preliminary data.</text>
</comment>
<protein>
    <recommendedName>
        <fullName evidence="4">DUF3147 family protein</fullName>
    </recommendedName>
</protein>
<keyword evidence="1" id="KW-1133">Transmembrane helix</keyword>
<organism evidence="2 3">
    <name type="scientific">Ponticoccus litoralis</name>
    <dbReference type="NCBI Taxonomy" id="422297"/>
    <lineage>
        <taxon>Bacteria</taxon>
        <taxon>Pseudomonadati</taxon>
        <taxon>Pseudomonadota</taxon>
        <taxon>Alphaproteobacteria</taxon>
        <taxon>Rhodobacterales</taxon>
        <taxon>Roseobacteraceae</taxon>
        <taxon>Ponticoccus</taxon>
    </lineage>
</organism>
<feature type="transmembrane region" description="Helical" evidence="1">
    <location>
        <begin position="108"/>
        <end position="126"/>
    </location>
</feature>
<reference evidence="2 3" key="1">
    <citation type="submission" date="2024-05" db="EMBL/GenBank/DDBJ databases">
        <title>Genome sequence of Ponticoccus litoralis KCCM 90028.</title>
        <authorList>
            <person name="Kim J.M."/>
            <person name="Lee J.K."/>
            <person name="Choi B.J."/>
            <person name="Bayburt H."/>
            <person name="Baek J.H."/>
            <person name="Jeon C.O."/>
        </authorList>
    </citation>
    <scope>NUCLEOTIDE SEQUENCE [LARGE SCALE GENOMIC DNA]</scope>
    <source>
        <strain evidence="2 3">KCCM 90028</strain>
    </source>
</reference>
<feature type="transmembrane region" description="Helical" evidence="1">
    <location>
        <begin position="43"/>
        <end position="64"/>
    </location>
</feature>
<evidence type="ECO:0000256" key="1">
    <source>
        <dbReference type="SAM" id="Phobius"/>
    </source>
</evidence>
<evidence type="ECO:0008006" key="4">
    <source>
        <dbReference type="Google" id="ProtNLM"/>
    </source>
</evidence>
<accession>A0AAW9SEW7</accession>
<name>A0AAW9SEW7_9RHOB</name>
<feature type="transmembrane region" description="Helical" evidence="1">
    <location>
        <begin position="84"/>
        <end position="101"/>
    </location>
</feature>
<evidence type="ECO:0000313" key="3">
    <source>
        <dbReference type="Proteomes" id="UP001428774"/>
    </source>
</evidence>
<dbReference type="RefSeq" id="WP_347167506.1">
    <property type="nucleotide sequence ID" value="NZ_JBDNCH010000002.1"/>
</dbReference>
<feature type="transmembrane region" description="Helical" evidence="1">
    <location>
        <begin position="20"/>
        <end position="36"/>
    </location>
</feature>
<keyword evidence="3" id="KW-1185">Reference proteome</keyword>
<keyword evidence="1" id="KW-0472">Membrane</keyword>
<dbReference type="Proteomes" id="UP001428774">
    <property type="component" value="Unassembled WGS sequence"/>
</dbReference>